<gene>
    <name evidence="1" type="ORF">METZ01_LOCUS27791</name>
</gene>
<dbReference type="AlphaFoldDB" id="A0A381QA45"/>
<name>A0A381QA45_9ZZZZ</name>
<evidence type="ECO:0000313" key="1">
    <source>
        <dbReference type="EMBL" id="SUZ74937.1"/>
    </source>
</evidence>
<organism evidence="1">
    <name type="scientific">marine metagenome</name>
    <dbReference type="NCBI Taxonomy" id="408172"/>
    <lineage>
        <taxon>unclassified sequences</taxon>
        <taxon>metagenomes</taxon>
        <taxon>ecological metagenomes</taxon>
    </lineage>
</organism>
<proteinExistence type="predicted"/>
<dbReference type="InterPro" id="IPR011051">
    <property type="entry name" value="RmlC_Cupin_sf"/>
</dbReference>
<dbReference type="InterPro" id="IPR014710">
    <property type="entry name" value="RmlC-like_jellyroll"/>
</dbReference>
<sequence>MAENGEMNDDSKGFVSARGPFEIFENPPMNAPFPSEAVKVDRAADGFEYSGLAEEYGEEPVRQKIGEMVKAFSAGVSTTPLFGQQTEGGMSLVHVWFGPNFPLFRHSHPKYGDCLYYVVAGEVILGRRRLGPGSGFFVPNGMPYKYTAGPAGVEVLEFRAGGGEPSAPGMKLDEHSLDSIQNIIDGANEHVDEWQVPERIGDTALRQAEYDNAAS</sequence>
<accession>A0A381QA45</accession>
<reference evidence="1" key="1">
    <citation type="submission" date="2018-05" db="EMBL/GenBank/DDBJ databases">
        <authorList>
            <person name="Lanie J.A."/>
            <person name="Ng W.-L."/>
            <person name="Kazmierczak K.M."/>
            <person name="Andrzejewski T.M."/>
            <person name="Davidsen T.M."/>
            <person name="Wayne K.J."/>
            <person name="Tettelin H."/>
            <person name="Glass J.I."/>
            <person name="Rusch D."/>
            <person name="Podicherti R."/>
            <person name="Tsui H.-C.T."/>
            <person name="Winkler M.E."/>
        </authorList>
    </citation>
    <scope>NUCLEOTIDE SEQUENCE</scope>
</reference>
<protein>
    <submittedName>
        <fullName evidence="1">Uncharacterized protein</fullName>
    </submittedName>
</protein>
<dbReference type="Gene3D" id="2.60.120.10">
    <property type="entry name" value="Jelly Rolls"/>
    <property type="match status" value="1"/>
</dbReference>
<dbReference type="EMBL" id="UINC01001227">
    <property type="protein sequence ID" value="SUZ74937.1"/>
    <property type="molecule type" value="Genomic_DNA"/>
</dbReference>
<dbReference type="SUPFAM" id="SSF51182">
    <property type="entry name" value="RmlC-like cupins"/>
    <property type="match status" value="1"/>
</dbReference>